<dbReference type="SUPFAM" id="SSF55781">
    <property type="entry name" value="GAF domain-like"/>
    <property type="match status" value="1"/>
</dbReference>
<evidence type="ECO:0000256" key="1">
    <source>
        <dbReference type="SAM" id="MobiDB-lite"/>
    </source>
</evidence>
<dbReference type="InterPro" id="IPR035965">
    <property type="entry name" value="PAS-like_dom_sf"/>
</dbReference>
<comment type="caution">
    <text evidence="5">The sequence shown here is derived from an EMBL/GenBank/DDBJ whole genome shotgun (WGS) entry which is preliminary data.</text>
</comment>
<proteinExistence type="predicted"/>
<evidence type="ECO:0000313" key="6">
    <source>
        <dbReference type="Proteomes" id="UP000887222"/>
    </source>
</evidence>
<dbReference type="SMART" id="SM00267">
    <property type="entry name" value="GGDEF"/>
    <property type="match status" value="1"/>
</dbReference>
<dbReference type="Proteomes" id="UP000887222">
    <property type="component" value="Unassembled WGS sequence"/>
</dbReference>
<dbReference type="SMART" id="SM00086">
    <property type="entry name" value="PAC"/>
    <property type="match status" value="2"/>
</dbReference>
<dbReference type="Gene3D" id="3.30.70.270">
    <property type="match status" value="1"/>
</dbReference>
<dbReference type="PROSITE" id="PS50113">
    <property type="entry name" value="PAC"/>
    <property type="match status" value="1"/>
</dbReference>
<dbReference type="SMART" id="SM00091">
    <property type="entry name" value="PAS"/>
    <property type="match status" value="2"/>
</dbReference>
<evidence type="ECO:0008006" key="7">
    <source>
        <dbReference type="Google" id="ProtNLM"/>
    </source>
</evidence>
<dbReference type="PROSITE" id="PS50887">
    <property type="entry name" value="GGDEF"/>
    <property type="match status" value="1"/>
</dbReference>
<evidence type="ECO:0000313" key="5">
    <source>
        <dbReference type="EMBL" id="GIZ52458.1"/>
    </source>
</evidence>
<dbReference type="InterPro" id="IPR029787">
    <property type="entry name" value="Nucleotide_cyclase"/>
</dbReference>
<feature type="domain" description="PAS" evidence="2">
    <location>
        <begin position="179"/>
        <end position="250"/>
    </location>
</feature>
<dbReference type="SUPFAM" id="SSF55073">
    <property type="entry name" value="Nucleotide cyclase"/>
    <property type="match status" value="1"/>
</dbReference>
<evidence type="ECO:0000259" key="4">
    <source>
        <dbReference type="PROSITE" id="PS50887"/>
    </source>
</evidence>
<accession>A0ABQ4Q5I5</accession>
<dbReference type="Gene3D" id="3.30.450.40">
    <property type="match status" value="1"/>
</dbReference>
<dbReference type="EMBL" id="BPMK01000010">
    <property type="protein sequence ID" value="GIZ52458.1"/>
    <property type="molecule type" value="Genomic_DNA"/>
</dbReference>
<dbReference type="Gene3D" id="3.30.450.20">
    <property type="entry name" value="PAS domain"/>
    <property type="match status" value="2"/>
</dbReference>
<reference evidence="5 6" key="1">
    <citation type="journal article" date="2022" name="Int. J. Syst. Evol. Microbiol.">
        <title>Noviherbaspirillum aridicola sp. nov., isolated from an arid soil in Pakistan.</title>
        <authorList>
            <person name="Khan I.U."/>
            <person name="Saqib M."/>
            <person name="Amin A."/>
            <person name="Hussain F."/>
            <person name="Li L."/>
            <person name="Liu Y.H."/>
            <person name="Fang B.Z."/>
            <person name="Ahmed I."/>
            <person name="Li W.J."/>
        </authorList>
    </citation>
    <scope>NUCLEOTIDE SEQUENCE [LARGE SCALE GENOMIC DNA]</scope>
    <source>
        <strain evidence="5 6">NCCP-691</strain>
    </source>
</reference>
<organism evidence="5 6">
    <name type="scientific">Noviherbaspirillum aridicola</name>
    <dbReference type="NCBI Taxonomy" id="2849687"/>
    <lineage>
        <taxon>Bacteria</taxon>
        <taxon>Pseudomonadati</taxon>
        <taxon>Pseudomonadota</taxon>
        <taxon>Betaproteobacteria</taxon>
        <taxon>Burkholderiales</taxon>
        <taxon>Oxalobacteraceae</taxon>
        <taxon>Noviherbaspirillum</taxon>
    </lineage>
</organism>
<gene>
    <name evidence="5" type="ORF">NCCP691_24720</name>
</gene>
<dbReference type="PANTHER" id="PTHR44757">
    <property type="entry name" value="DIGUANYLATE CYCLASE DGCP"/>
    <property type="match status" value="1"/>
</dbReference>
<dbReference type="Pfam" id="PF00990">
    <property type="entry name" value="GGDEF"/>
    <property type="match status" value="1"/>
</dbReference>
<dbReference type="InterPro" id="IPR000014">
    <property type="entry name" value="PAS"/>
</dbReference>
<dbReference type="PANTHER" id="PTHR44757:SF2">
    <property type="entry name" value="BIOFILM ARCHITECTURE MAINTENANCE PROTEIN MBAA"/>
    <property type="match status" value="1"/>
</dbReference>
<dbReference type="SUPFAM" id="SSF55785">
    <property type="entry name" value="PYP-like sensor domain (PAS domain)"/>
    <property type="match status" value="2"/>
</dbReference>
<evidence type="ECO:0000259" key="2">
    <source>
        <dbReference type="PROSITE" id="PS50112"/>
    </source>
</evidence>
<dbReference type="InterPro" id="IPR029016">
    <property type="entry name" value="GAF-like_dom_sf"/>
</dbReference>
<dbReference type="InterPro" id="IPR003018">
    <property type="entry name" value="GAF"/>
</dbReference>
<dbReference type="InterPro" id="IPR000160">
    <property type="entry name" value="GGDEF_dom"/>
</dbReference>
<dbReference type="InterPro" id="IPR052155">
    <property type="entry name" value="Biofilm_reg_signaling"/>
</dbReference>
<dbReference type="InterPro" id="IPR043128">
    <property type="entry name" value="Rev_trsase/Diguanyl_cyclase"/>
</dbReference>
<dbReference type="NCBIfam" id="TIGR00254">
    <property type="entry name" value="GGDEF"/>
    <property type="match status" value="1"/>
</dbReference>
<feature type="domain" description="PAC" evidence="3">
    <location>
        <begin position="257"/>
        <end position="307"/>
    </location>
</feature>
<dbReference type="Pfam" id="PF13185">
    <property type="entry name" value="GAF_2"/>
    <property type="match status" value="1"/>
</dbReference>
<sequence>MHFPKGNALLTHKTMRHDTLSPSIRGTNQDDEPSRSSTSLPASLSYLGALGAALRAVRRLCSGSRDQDLNTVLEQACRAVVQEGGFASATVILLDHGTSRSAGAFGAGVECADDCCASFPFPLSAAAAGALVLRARLPDGFEGAALGFIAEIAREIHGLIDNMERESERRALEADLVDSEKFTSAVLTASLDSIVTINARGEIISFNQAAETTFGCSAQDVIGRQFSDILIPPALRERHRAGMANYLATGTSTMLNRRVELVACRADGTLFPVEIAVVPVKIEGSTIFTAFIRDISALKQAQTVLQNRAARYRHLIEKSPEAIIVCCEGLLGLLNPAACRMLGTDQPDRLLGRSVYDFVDPDFRHHLRSALEAKVPPAVPKFVEQIWMRSDGTRFNAELGATHITFNDKRAIQLVVRDITERKRAEAVQVGQNRILNMMATGAPLPEILSEIAHFIEERSGHGMCAILQLSEDGGSLSCLAAPSLPEAYVDALGDIAVGPGQGSCGTAAHRMAPVMVTSIASDPLWQSYREQALLHGLMACTSWPIFGRNRKLLGSIALYFREEMAPAPADLQLFSVCANLAGVAMERRASEEKIRFLAHYDGLTSLPNRFLFKEYLDLALRNAKRHGNKFALFFLDLDSFKEINDELGHDAGDHVLREIARRMRGVLRHTDKIARMGGDEFYVLIEELSDGRYASDVARKLLQEAARPVRFGAANCAVSASIGISIYPDDGQDAPTLLKNADAAMYRAKESGKNGFRFYSDDMAAVVAANEPVALRGPGRPGPGTALPR</sequence>
<dbReference type="PROSITE" id="PS50112">
    <property type="entry name" value="PAS"/>
    <property type="match status" value="1"/>
</dbReference>
<dbReference type="SMART" id="SM00065">
    <property type="entry name" value="GAF"/>
    <property type="match status" value="1"/>
</dbReference>
<dbReference type="CDD" id="cd00130">
    <property type="entry name" value="PAS"/>
    <property type="match status" value="2"/>
</dbReference>
<feature type="region of interest" description="Disordered" evidence="1">
    <location>
        <begin position="1"/>
        <end position="39"/>
    </location>
</feature>
<evidence type="ECO:0000259" key="3">
    <source>
        <dbReference type="PROSITE" id="PS50113"/>
    </source>
</evidence>
<keyword evidence="6" id="KW-1185">Reference proteome</keyword>
<dbReference type="Pfam" id="PF13426">
    <property type="entry name" value="PAS_9"/>
    <property type="match status" value="2"/>
</dbReference>
<feature type="domain" description="GGDEF" evidence="4">
    <location>
        <begin position="629"/>
        <end position="762"/>
    </location>
</feature>
<dbReference type="CDD" id="cd01949">
    <property type="entry name" value="GGDEF"/>
    <property type="match status" value="1"/>
</dbReference>
<dbReference type="NCBIfam" id="TIGR00229">
    <property type="entry name" value="sensory_box"/>
    <property type="match status" value="2"/>
</dbReference>
<dbReference type="InterPro" id="IPR001610">
    <property type="entry name" value="PAC"/>
</dbReference>
<protein>
    <recommendedName>
        <fullName evidence="7">PAS domain S-box-containing protein/diguanylate cyclase (GGDEF)-like protein</fullName>
    </recommendedName>
</protein>
<name>A0ABQ4Q5I5_9BURK</name>
<dbReference type="InterPro" id="IPR000700">
    <property type="entry name" value="PAS-assoc_C"/>
</dbReference>